<evidence type="ECO:0000313" key="9">
    <source>
        <dbReference type="Proteomes" id="UP001477443"/>
    </source>
</evidence>
<feature type="coiled-coil region" evidence="6">
    <location>
        <begin position="540"/>
        <end position="607"/>
    </location>
</feature>
<feature type="transmembrane region" description="Helical" evidence="7">
    <location>
        <begin position="261"/>
        <end position="284"/>
    </location>
</feature>
<keyword evidence="6" id="KW-0175">Coiled coil</keyword>
<evidence type="ECO:0008006" key="10">
    <source>
        <dbReference type="Google" id="ProtNLM"/>
    </source>
</evidence>
<evidence type="ECO:0000256" key="7">
    <source>
        <dbReference type="SAM" id="Phobius"/>
    </source>
</evidence>
<dbReference type="InterPro" id="IPR001851">
    <property type="entry name" value="ABC_transp_permease"/>
</dbReference>
<proteinExistence type="predicted"/>
<evidence type="ECO:0000313" key="8">
    <source>
        <dbReference type="EMBL" id="WXL29245.1"/>
    </source>
</evidence>
<evidence type="ECO:0000256" key="1">
    <source>
        <dbReference type="ARBA" id="ARBA00004651"/>
    </source>
</evidence>
<feature type="transmembrane region" description="Helical" evidence="7">
    <location>
        <begin position="105"/>
        <end position="125"/>
    </location>
</feature>
<accession>A0ABZ2RS55</accession>
<organism evidence="8 9">
    <name type="scientific">Mycoplasmopsis felifaucium</name>
    <dbReference type="NCBI Taxonomy" id="35768"/>
    <lineage>
        <taxon>Bacteria</taxon>
        <taxon>Bacillati</taxon>
        <taxon>Mycoplasmatota</taxon>
        <taxon>Mycoplasmoidales</taxon>
        <taxon>Metamycoplasmataceae</taxon>
        <taxon>Mycoplasmopsis</taxon>
    </lineage>
</organism>
<name>A0ABZ2RS55_9BACT</name>
<evidence type="ECO:0000256" key="4">
    <source>
        <dbReference type="ARBA" id="ARBA00022989"/>
    </source>
</evidence>
<dbReference type="PANTHER" id="PTHR47089">
    <property type="entry name" value="ABC TRANSPORTER, PERMEASE PROTEIN"/>
    <property type="match status" value="1"/>
</dbReference>
<feature type="transmembrane region" description="Helical" evidence="7">
    <location>
        <begin position="214"/>
        <end position="240"/>
    </location>
</feature>
<dbReference type="Pfam" id="PF02653">
    <property type="entry name" value="BPD_transp_2"/>
    <property type="match status" value="1"/>
</dbReference>
<keyword evidence="2" id="KW-1003">Cell membrane</keyword>
<evidence type="ECO:0000256" key="2">
    <source>
        <dbReference type="ARBA" id="ARBA00022475"/>
    </source>
</evidence>
<dbReference type="Proteomes" id="UP001477443">
    <property type="component" value="Chromosome"/>
</dbReference>
<keyword evidence="9" id="KW-1185">Reference proteome</keyword>
<feature type="transmembrane region" description="Helical" evidence="7">
    <location>
        <begin position="131"/>
        <end position="151"/>
    </location>
</feature>
<keyword evidence="5 7" id="KW-0472">Membrane</keyword>
<gene>
    <name evidence="8" type="ORF">WG617_01170</name>
</gene>
<dbReference type="CDD" id="cd06580">
    <property type="entry name" value="TM_PBP1_transp_TpRbsC_like"/>
    <property type="match status" value="1"/>
</dbReference>
<protein>
    <recommendedName>
        <fullName evidence="10">Sugar ABC transporter permease</fullName>
    </recommendedName>
</protein>
<feature type="transmembrane region" description="Helical" evidence="7">
    <location>
        <begin position="29"/>
        <end position="52"/>
    </location>
</feature>
<evidence type="ECO:0000256" key="6">
    <source>
        <dbReference type="SAM" id="Coils"/>
    </source>
</evidence>
<reference evidence="8" key="1">
    <citation type="submission" date="2024-03" db="EMBL/GenBank/DDBJ databases">
        <title>Complete genome sequence of Mycoplasma felifaucium Z921 isolated from the trachea of a cheetah.</title>
        <authorList>
            <person name="Spergser J."/>
        </authorList>
    </citation>
    <scope>NUCLEOTIDE SEQUENCE [LARGE SCALE GENOMIC DNA]</scope>
    <source>
        <strain evidence="8">Z921</strain>
    </source>
</reference>
<keyword evidence="4 7" id="KW-1133">Transmembrane helix</keyword>
<feature type="coiled-coil region" evidence="6">
    <location>
        <begin position="766"/>
        <end position="793"/>
    </location>
</feature>
<feature type="transmembrane region" description="Helical" evidence="7">
    <location>
        <begin position="304"/>
        <end position="326"/>
    </location>
</feature>
<comment type="subcellular location">
    <subcellularLocation>
        <location evidence="1">Cell membrane</location>
        <topology evidence="1">Multi-pass membrane protein</topology>
    </subcellularLocation>
</comment>
<evidence type="ECO:0000256" key="5">
    <source>
        <dbReference type="ARBA" id="ARBA00023136"/>
    </source>
</evidence>
<keyword evidence="3 7" id="KW-0812">Transmembrane</keyword>
<dbReference type="PANTHER" id="PTHR47089:SF1">
    <property type="entry name" value="GUANOSINE ABC TRANSPORTER PERMEASE PROTEIN NUPP"/>
    <property type="match status" value="1"/>
</dbReference>
<dbReference type="RefSeq" id="WP_338822875.1">
    <property type="nucleotide sequence ID" value="NZ_CP148067.1"/>
</dbReference>
<dbReference type="EMBL" id="CP148067">
    <property type="protein sequence ID" value="WXL29245.1"/>
    <property type="molecule type" value="Genomic_DNA"/>
</dbReference>
<evidence type="ECO:0000256" key="3">
    <source>
        <dbReference type="ARBA" id="ARBA00022692"/>
    </source>
</evidence>
<feature type="transmembrane region" description="Helical" evidence="7">
    <location>
        <begin position="72"/>
        <end position="93"/>
    </location>
</feature>
<sequence length="821" mass="92610">MQNKLQAPTFSEKVRKFFMMDSTKKSERSIFNSLWAVFFGILISSLFIGVFYQENPFAYFATLFDQGFSVNQTALVYIFIVYGVASIGVGFAFKSGLFNIGVSGQMAMAGIASILIFSKAIGGGVTGGGDGLGLGLLLLSMLIGFIYSAIAGALKAYFKIHEVVTTILLNWVTVFIAQFFFNKFNLESIGIATNDSGRSNVFTITGVLFNKDNFWIFGLVFLVILAAGTFVVMQFTSLGYKIKMNGLNKDASTYAGVNQKLTTILVMGFSGALAGFAGFTYFFIYNQGMEGAKFTQPILIGFDTIAIALLGMNSSIGILVSSIFYASLQNGANNIAGVQEYTSSTIVEGGDKIVVGIILYVAALSGALSNFKPVEFIKTLIAKYTQKSFKEYRNNNYLPRIQEIKREYRVAVARAKALKQYNSAEYKAILKEIKEHEKLVVQILQTQSKFRNNPKFAFDEAKFKVASEAYNNVKNRLVQIEIELDKLGYYEIQKLNREKAFHIETSKIEYQYETTNKEFLSTLSAIDNHIKAEYQNIEMVQKLKAQKLALFEELKAQREASIKEFSSEFDLKIVEASKVIEQNKQQIDTLLAEKSSIAKQMKNLINDYVHSFKLLSSREIEAMFSELSKAKISAKEKLDELGYSQIEDIKLLSKAKLAQAKVNYNKRVKLAVDRYDFLSKVVIGSLNINVSTTFLDSVEAKIEKLKVDYLERYNAGEISQQVYENSIASLDEEYKTFCSYDSVALMLNKRHAKLVQKELVSVTTEKDKLKNILEQHNIIYEKVKNERKWLKEEYSKELNPAKFDQFRSLYEHMVKIERGGQ</sequence>